<keyword evidence="3 9" id="KW-0064">Aspartyl protease</keyword>
<dbReference type="FunFam" id="2.40.70.10:FF:000008">
    <property type="entry name" value="Cathepsin D"/>
    <property type="match status" value="1"/>
</dbReference>
<dbReference type="InterPro" id="IPR001969">
    <property type="entry name" value="Aspartic_peptidase_AS"/>
</dbReference>
<dbReference type="PROSITE" id="PS00141">
    <property type="entry name" value="ASP_PROTEASE"/>
    <property type="match status" value="1"/>
</dbReference>
<protein>
    <submittedName>
        <fullName evidence="12">Aspartate protease, putative</fullName>
    </submittedName>
</protein>
<dbReference type="PANTHER" id="PTHR47966:SF51">
    <property type="entry name" value="BETA-SITE APP-CLEAVING ENZYME, ISOFORM A-RELATED"/>
    <property type="match status" value="1"/>
</dbReference>
<evidence type="ECO:0000256" key="9">
    <source>
        <dbReference type="RuleBase" id="RU000454"/>
    </source>
</evidence>
<dbReference type="FunFam" id="2.40.70.10:FF:000002">
    <property type="entry name" value="Vacuolar aspartic proteinase"/>
    <property type="match status" value="1"/>
</dbReference>
<dbReference type="EMBL" id="CYKH01001738">
    <property type="protein sequence ID" value="CUG89429.1"/>
    <property type="molecule type" value="Genomic_DNA"/>
</dbReference>
<dbReference type="PRINTS" id="PR00792">
    <property type="entry name" value="PEPSIN"/>
</dbReference>
<feature type="chain" id="PRO_5006622351" evidence="10">
    <location>
        <begin position="21"/>
        <end position="378"/>
    </location>
</feature>
<evidence type="ECO:0000256" key="2">
    <source>
        <dbReference type="ARBA" id="ARBA00022670"/>
    </source>
</evidence>
<evidence type="ECO:0000256" key="6">
    <source>
        <dbReference type="ARBA" id="ARBA00023180"/>
    </source>
</evidence>
<dbReference type="OMA" id="KYDHDAS"/>
<evidence type="ECO:0000256" key="1">
    <source>
        <dbReference type="ARBA" id="ARBA00007447"/>
    </source>
</evidence>
<keyword evidence="4 9" id="KW-0378">Hydrolase</keyword>
<evidence type="ECO:0000256" key="4">
    <source>
        <dbReference type="ARBA" id="ARBA00022801"/>
    </source>
</evidence>
<keyword evidence="5 8" id="KW-1015">Disulfide bond</keyword>
<dbReference type="Proteomes" id="UP000051952">
    <property type="component" value="Unassembled WGS sequence"/>
</dbReference>
<comment type="similarity">
    <text evidence="1 9">Belongs to the peptidase A1 family.</text>
</comment>
<evidence type="ECO:0000313" key="13">
    <source>
        <dbReference type="Proteomes" id="UP000051952"/>
    </source>
</evidence>
<keyword evidence="6" id="KW-0325">Glycoprotein</keyword>
<evidence type="ECO:0000313" key="12">
    <source>
        <dbReference type="EMBL" id="CUG89429.1"/>
    </source>
</evidence>
<keyword evidence="13" id="KW-1185">Reference proteome</keyword>
<dbReference type="VEuPathDB" id="TriTrypDB:BSAL_21015"/>
<feature type="active site" evidence="7">
    <location>
        <position position="82"/>
    </location>
</feature>
<feature type="active site" evidence="7">
    <location>
        <position position="265"/>
    </location>
</feature>
<evidence type="ECO:0000256" key="10">
    <source>
        <dbReference type="SAM" id="SignalP"/>
    </source>
</evidence>
<evidence type="ECO:0000256" key="5">
    <source>
        <dbReference type="ARBA" id="ARBA00023157"/>
    </source>
</evidence>
<feature type="domain" description="Peptidase A1" evidence="11">
    <location>
        <begin position="64"/>
        <end position="374"/>
    </location>
</feature>
<feature type="signal peptide" evidence="10">
    <location>
        <begin position="1"/>
        <end position="20"/>
    </location>
</feature>
<accession>A0A0S4JD96</accession>
<reference evidence="13" key="1">
    <citation type="submission" date="2015-09" db="EMBL/GenBank/DDBJ databases">
        <authorList>
            <consortium name="Pathogen Informatics"/>
        </authorList>
    </citation>
    <scope>NUCLEOTIDE SEQUENCE [LARGE SCALE GENOMIC DNA]</scope>
    <source>
        <strain evidence="13">Lake Konstanz</strain>
    </source>
</reference>
<feature type="disulfide bond" evidence="8">
    <location>
        <begin position="299"/>
        <end position="333"/>
    </location>
</feature>
<evidence type="ECO:0000256" key="7">
    <source>
        <dbReference type="PIRSR" id="PIRSR601461-1"/>
    </source>
</evidence>
<gene>
    <name evidence="12" type="ORF">BSAL_21015</name>
</gene>
<organism evidence="12 13">
    <name type="scientific">Bodo saltans</name>
    <name type="common">Flagellated protozoan</name>
    <dbReference type="NCBI Taxonomy" id="75058"/>
    <lineage>
        <taxon>Eukaryota</taxon>
        <taxon>Discoba</taxon>
        <taxon>Euglenozoa</taxon>
        <taxon>Kinetoplastea</taxon>
        <taxon>Metakinetoplastina</taxon>
        <taxon>Eubodonida</taxon>
        <taxon>Bodonidae</taxon>
        <taxon>Bodo</taxon>
    </lineage>
</organism>
<keyword evidence="10" id="KW-0732">Signal</keyword>
<dbReference type="Gene3D" id="2.40.70.10">
    <property type="entry name" value="Acid Proteases"/>
    <property type="match status" value="2"/>
</dbReference>
<keyword evidence="2 9" id="KW-0645">Protease</keyword>
<sequence length="378" mass="40237">MSKHIVTVAVAALLVVAASALTRIPLKRGLPLAKALRKDQPRIERTLRVGDNDVVIHDLMNAQFYGPISIGTPAQQFQVVYDTGSSNLWIPAKTCGASCLLKPRYDSSASSTYVANGTAFNIMYGSGPVSGFESNDVVNLGDQQVTSQVFAQITNASGLGLAFDVAPWDGIMGLAWPSISVTGATPVFFNLITQNPSMQQVFSIALPDASGTNGVMDIGGIDTAHYTGDLVNVSLTEETYWQSTFASLTVGTTAIVSTSTRMVIDSGTSLIVGPTTIVAQIAAQIGATEIMAGKYTVSCLAVPYLPTIQFNVGGVQWSLSGSDYVINDEDVECILGIAGMDLPEPITGLWILGDVFMRKVFTVFDVQNKQVRLAYMKQ</sequence>
<evidence type="ECO:0000256" key="8">
    <source>
        <dbReference type="PIRSR" id="PIRSR601461-2"/>
    </source>
</evidence>
<dbReference type="GO" id="GO:0004190">
    <property type="term" value="F:aspartic-type endopeptidase activity"/>
    <property type="evidence" value="ECO:0007669"/>
    <property type="project" value="UniProtKB-KW"/>
</dbReference>
<evidence type="ECO:0000259" key="11">
    <source>
        <dbReference type="PROSITE" id="PS51767"/>
    </source>
</evidence>
<proteinExistence type="inferred from homology"/>
<dbReference type="SUPFAM" id="SSF50630">
    <property type="entry name" value="Acid proteases"/>
    <property type="match status" value="1"/>
</dbReference>
<dbReference type="InterPro" id="IPR021109">
    <property type="entry name" value="Peptidase_aspartic_dom_sf"/>
</dbReference>
<dbReference type="InterPro" id="IPR033121">
    <property type="entry name" value="PEPTIDASE_A1"/>
</dbReference>
<dbReference type="OrthoDB" id="771136at2759"/>
<evidence type="ECO:0000256" key="3">
    <source>
        <dbReference type="ARBA" id="ARBA00022750"/>
    </source>
</evidence>
<dbReference type="InterPro" id="IPR001461">
    <property type="entry name" value="Aspartic_peptidase_A1"/>
</dbReference>
<dbReference type="PANTHER" id="PTHR47966">
    <property type="entry name" value="BETA-SITE APP-CLEAVING ENZYME, ISOFORM A-RELATED"/>
    <property type="match status" value="1"/>
</dbReference>
<dbReference type="Pfam" id="PF00026">
    <property type="entry name" value="Asp"/>
    <property type="match status" value="1"/>
</dbReference>
<feature type="disulfide bond" evidence="8">
    <location>
        <begin position="95"/>
        <end position="99"/>
    </location>
</feature>
<dbReference type="AlphaFoldDB" id="A0A0S4JD96"/>
<dbReference type="PROSITE" id="PS51767">
    <property type="entry name" value="PEPTIDASE_A1"/>
    <property type="match status" value="1"/>
</dbReference>
<name>A0A0S4JD96_BODSA</name>
<dbReference type="GO" id="GO:0006508">
    <property type="term" value="P:proteolysis"/>
    <property type="evidence" value="ECO:0007669"/>
    <property type="project" value="UniProtKB-KW"/>
</dbReference>